<organism evidence="1 2">
    <name type="scientific">Brachionus plicatilis</name>
    <name type="common">Marine rotifer</name>
    <name type="synonym">Brachionus muelleri</name>
    <dbReference type="NCBI Taxonomy" id="10195"/>
    <lineage>
        <taxon>Eukaryota</taxon>
        <taxon>Metazoa</taxon>
        <taxon>Spiralia</taxon>
        <taxon>Gnathifera</taxon>
        <taxon>Rotifera</taxon>
        <taxon>Eurotatoria</taxon>
        <taxon>Monogononta</taxon>
        <taxon>Pseudotrocha</taxon>
        <taxon>Ploima</taxon>
        <taxon>Brachionidae</taxon>
        <taxon>Brachionus</taxon>
    </lineage>
</organism>
<sequence length="67" mass="7865">MPRFLNGLQATAARSRLGLAYVVYKFLNRKNQFFPKQLLDMSCQRSITLIKLKKSLKYITFISNHNE</sequence>
<dbReference type="EMBL" id="REGN01001287">
    <property type="protein sequence ID" value="RNA35766.1"/>
    <property type="molecule type" value="Genomic_DNA"/>
</dbReference>
<dbReference type="AlphaFoldDB" id="A0A3M7SJ25"/>
<comment type="caution">
    <text evidence="1">The sequence shown here is derived from an EMBL/GenBank/DDBJ whole genome shotgun (WGS) entry which is preliminary data.</text>
</comment>
<reference evidence="1 2" key="1">
    <citation type="journal article" date="2018" name="Sci. Rep.">
        <title>Genomic signatures of local adaptation to the degree of environmental predictability in rotifers.</title>
        <authorList>
            <person name="Franch-Gras L."/>
            <person name="Hahn C."/>
            <person name="Garcia-Roger E.M."/>
            <person name="Carmona M.J."/>
            <person name="Serra M."/>
            <person name="Gomez A."/>
        </authorList>
    </citation>
    <scope>NUCLEOTIDE SEQUENCE [LARGE SCALE GENOMIC DNA]</scope>
    <source>
        <strain evidence="1">HYR1</strain>
    </source>
</reference>
<keyword evidence="2" id="KW-1185">Reference proteome</keyword>
<dbReference type="Proteomes" id="UP000276133">
    <property type="component" value="Unassembled WGS sequence"/>
</dbReference>
<gene>
    <name evidence="1" type="ORF">BpHYR1_004505</name>
</gene>
<evidence type="ECO:0000313" key="2">
    <source>
        <dbReference type="Proteomes" id="UP000276133"/>
    </source>
</evidence>
<proteinExistence type="predicted"/>
<name>A0A3M7SJ25_BRAPC</name>
<protein>
    <submittedName>
        <fullName evidence="1">Uncharacterized protein</fullName>
    </submittedName>
</protein>
<evidence type="ECO:0000313" key="1">
    <source>
        <dbReference type="EMBL" id="RNA35766.1"/>
    </source>
</evidence>
<accession>A0A3M7SJ25</accession>